<proteinExistence type="predicted"/>
<keyword evidence="3" id="KW-0175">Coiled coil</keyword>
<dbReference type="CDD" id="cd04178">
    <property type="entry name" value="Nucleostemin_like"/>
    <property type="match status" value="1"/>
</dbReference>
<gene>
    <name evidence="8" type="ORF">I312_02591</name>
</gene>
<dbReference type="Gene3D" id="3.40.50.300">
    <property type="entry name" value="P-loop containing nucleotide triphosphate hydrolases"/>
    <property type="match status" value="1"/>
</dbReference>
<evidence type="ECO:0000256" key="3">
    <source>
        <dbReference type="ARBA" id="ARBA00023054"/>
    </source>
</evidence>
<dbReference type="PANTHER" id="PTHR11089">
    <property type="entry name" value="GTP-BINDING PROTEIN-RELATED"/>
    <property type="match status" value="1"/>
</dbReference>
<dbReference type="InterPro" id="IPR030378">
    <property type="entry name" value="G_CP_dom"/>
</dbReference>
<feature type="domain" description="CP-type G" evidence="7">
    <location>
        <begin position="89"/>
        <end position="283"/>
    </location>
</feature>
<feature type="compositionally biased region" description="Basic and acidic residues" evidence="6">
    <location>
        <begin position="626"/>
        <end position="637"/>
    </location>
</feature>
<sequence length="671" mass="73083">MPKANKGGKGQKNKVYALPTAQKKRGLDVPKFQMKTKTAVQARPIPASLAALSSNDQDISNSSFDLGNVTFHDVIDTSLTKDSSSKAFMRELRKVIERSDVIIQVLDARDPEGTRSRWVEDEVRKRDMQGKKLLGVLNKIDLVPRANLEAWLKHLRHSFPTMPFKSSTQSQKQNLSQNAVPLAQPSTIPGKQAVLQELPTTSASLGAPALLHLLKQYALSTPHSSLTVGVVGYPNVGKSSLINSLKRSRACAVAAMPGKTRVVQEVTLDKGVKILDCPGVVLEDVGSHMEGEEGRKRQAEIMLRNCVKAELVQDPISPVEVILNKVEPAQLQKLYNIPAYDDVRDFLIKMALTRGRLGKGGVPDLEASAVQVLRDWNSGKISYYTTPPKFHPSSAPAPAPAPVAASVLATNEEAAGDVEMGGDKVGDAKILSTLSEAFTIEGLFDNLGDDAAWEGEGVVKEEGIAEDTGLIAPEPAIPPAAAPVQTAPRASLTKRPFMDSEEESDAESDASDSFRPLATFPSPATFQPISSNALQFPTQPQTAQAHKLFTTEELAVLPAGVLDRKKAKSLAKKAKKRRAAVERTEGELMAGFMDMDMEEHEAREEMEMQMPTFEQKSKKDKRKAKKETQAKQRKETTKMVAEMEIDEDARKEAEFASFLANMGADGSDEEL</sequence>
<reference evidence="8" key="1">
    <citation type="submission" date="2015-01" db="EMBL/GenBank/DDBJ databases">
        <title>The Genome Sequence of Cryptococcus gattii CA1280.</title>
        <authorList>
            <consortium name="The Broad Institute Genomics Platform"/>
            <person name="Cuomo C."/>
            <person name="Litvintseva A."/>
            <person name="Chen Y."/>
            <person name="Heitman J."/>
            <person name="Sun S."/>
            <person name="Springer D."/>
            <person name="Dromer F."/>
            <person name="Young S."/>
            <person name="Zeng Q."/>
            <person name="Gargeya S."/>
            <person name="Abouelleil A."/>
            <person name="Alvarado L."/>
            <person name="Chapman S.B."/>
            <person name="Gainer-Dewar J."/>
            <person name="Goldberg J."/>
            <person name="Griggs A."/>
            <person name="Gujja S."/>
            <person name="Hansen M."/>
            <person name="Howarth C."/>
            <person name="Imamovic A."/>
            <person name="Larimer J."/>
            <person name="Murphy C."/>
            <person name="Naylor J."/>
            <person name="Pearson M."/>
            <person name="Priest M."/>
            <person name="Roberts A."/>
            <person name="Saif S."/>
            <person name="Shea T."/>
            <person name="Sykes S."/>
            <person name="Wortman J."/>
            <person name="Nusbaum C."/>
            <person name="Birren B."/>
        </authorList>
    </citation>
    <scope>NUCLEOTIDE SEQUENCE [LARGE SCALE GENOMIC DNA]</scope>
    <source>
        <strain evidence="8">CA1280</strain>
    </source>
</reference>
<dbReference type="InterPro" id="IPR027417">
    <property type="entry name" value="P-loop_NTPase"/>
</dbReference>
<evidence type="ECO:0000256" key="6">
    <source>
        <dbReference type="SAM" id="MobiDB-lite"/>
    </source>
</evidence>
<dbReference type="Pfam" id="PF01926">
    <property type="entry name" value="MMR_HSR1"/>
    <property type="match status" value="1"/>
</dbReference>
<evidence type="ECO:0000256" key="2">
    <source>
        <dbReference type="ARBA" id="ARBA00022741"/>
    </source>
</evidence>
<protein>
    <submittedName>
        <fullName evidence="8">Nuclear GTP-binding protein</fullName>
    </submittedName>
</protein>
<dbReference type="SUPFAM" id="SSF52540">
    <property type="entry name" value="P-loop containing nucleoside triphosphate hydrolases"/>
    <property type="match status" value="1"/>
</dbReference>
<dbReference type="GO" id="GO:0050793">
    <property type="term" value="P:regulation of developmental process"/>
    <property type="evidence" value="ECO:0007669"/>
    <property type="project" value="UniProtKB-ARBA"/>
</dbReference>
<keyword evidence="5" id="KW-0539">Nucleus</keyword>
<name>A0A0D0VS09_CRYGA</name>
<comment type="subcellular location">
    <subcellularLocation>
        <location evidence="1">Nucleus</location>
        <location evidence="1">Nucleolus</location>
    </subcellularLocation>
</comment>
<dbReference type="HOGENOM" id="CLU_011106_5_5_1"/>
<evidence type="ECO:0000313" key="8">
    <source>
        <dbReference type="EMBL" id="KIR48075.1"/>
    </source>
</evidence>
<evidence type="ECO:0000256" key="1">
    <source>
        <dbReference type="ARBA" id="ARBA00004604"/>
    </source>
</evidence>
<keyword evidence="4" id="KW-0342">GTP-binding</keyword>
<dbReference type="GO" id="GO:0005525">
    <property type="term" value="F:GTP binding"/>
    <property type="evidence" value="ECO:0007669"/>
    <property type="project" value="UniProtKB-KW"/>
</dbReference>
<dbReference type="InterPro" id="IPR006073">
    <property type="entry name" value="GTP-bd"/>
</dbReference>
<feature type="compositionally biased region" description="Acidic residues" evidence="6">
    <location>
        <begin position="499"/>
        <end position="510"/>
    </location>
</feature>
<feature type="region of interest" description="Disordered" evidence="6">
    <location>
        <begin position="1"/>
        <end position="22"/>
    </location>
</feature>
<dbReference type="EMBL" id="KN847978">
    <property type="protein sequence ID" value="KIR48075.1"/>
    <property type="molecule type" value="Genomic_DNA"/>
</dbReference>
<evidence type="ECO:0000256" key="5">
    <source>
        <dbReference type="ARBA" id="ARBA00023242"/>
    </source>
</evidence>
<dbReference type="Gene3D" id="1.10.1580.10">
    <property type="match status" value="1"/>
</dbReference>
<dbReference type="InterPro" id="IPR023179">
    <property type="entry name" value="GTP-bd_ortho_bundle_sf"/>
</dbReference>
<dbReference type="GO" id="GO:0005730">
    <property type="term" value="C:nucleolus"/>
    <property type="evidence" value="ECO:0007669"/>
    <property type="project" value="UniProtKB-SubCell"/>
</dbReference>
<evidence type="ECO:0000256" key="4">
    <source>
        <dbReference type="ARBA" id="ARBA00023134"/>
    </source>
</evidence>
<feature type="region of interest" description="Disordered" evidence="6">
    <location>
        <begin position="495"/>
        <end position="522"/>
    </location>
</feature>
<dbReference type="GO" id="GO:0051239">
    <property type="term" value="P:regulation of multicellular organismal process"/>
    <property type="evidence" value="ECO:0007669"/>
    <property type="project" value="UniProtKB-ARBA"/>
</dbReference>
<dbReference type="PROSITE" id="PS51721">
    <property type="entry name" value="G_CP"/>
    <property type="match status" value="1"/>
</dbReference>
<organism evidence="8">
    <name type="scientific">Cryptococcus bacillisporus CA1280</name>
    <dbReference type="NCBI Taxonomy" id="1296109"/>
    <lineage>
        <taxon>Eukaryota</taxon>
        <taxon>Fungi</taxon>
        <taxon>Dikarya</taxon>
        <taxon>Basidiomycota</taxon>
        <taxon>Agaricomycotina</taxon>
        <taxon>Tremellomycetes</taxon>
        <taxon>Tremellales</taxon>
        <taxon>Cryptococcaceae</taxon>
        <taxon>Cryptococcus</taxon>
        <taxon>Cryptococcus gattii species complex</taxon>
    </lineage>
</organism>
<dbReference type="FunFam" id="1.10.1580.10:FF:000002">
    <property type="entry name" value="Guanine nucleotide-binding protein-like 3 (nucleolar)-like"/>
    <property type="match status" value="1"/>
</dbReference>
<dbReference type="FunFam" id="3.40.50.300:FF:000571">
    <property type="entry name" value="Guanine nucleotide-binding protein-like NSN1"/>
    <property type="match status" value="1"/>
</dbReference>
<feature type="region of interest" description="Disordered" evidence="6">
    <location>
        <begin position="604"/>
        <end position="647"/>
    </location>
</feature>
<keyword evidence="2" id="KW-0547">Nucleotide-binding</keyword>
<evidence type="ECO:0000259" key="7">
    <source>
        <dbReference type="PROSITE" id="PS51721"/>
    </source>
</evidence>
<dbReference type="AlphaFoldDB" id="A0A0D0VS09"/>
<dbReference type="InterPro" id="IPR050755">
    <property type="entry name" value="TRAFAC_YlqF/YawG_RiboMat"/>
</dbReference>
<accession>A0A0D0VS09</accession>
<dbReference type="OrthoDB" id="444945at2759"/>
<dbReference type="PANTHER" id="PTHR11089:SF30">
    <property type="entry name" value="GUANINE NUCLEOTIDE-BINDING PROTEIN-LIKE 3 HOMOLOG"/>
    <property type="match status" value="1"/>
</dbReference>